<dbReference type="AlphaFoldDB" id="A0A193LI57"/>
<dbReference type="GO" id="GO:0016209">
    <property type="term" value="F:antioxidant activity"/>
    <property type="evidence" value="ECO:0007669"/>
    <property type="project" value="InterPro"/>
</dbReference>
<dbReference type="PANTHER" id="PTHR42852">
    <property type="entry name" value="THIOL:DISULFIDE INTERCHANGE PROTEIN DSBE"/>
    <property type="match status" value="1"/>
</dbReference>
<feature type="region of interest" description="Disordered" evidence="1">
    <location>
        <begin position="159"/>
        <end position="183"/>
    </location>
</feature>
<dbReference type="SUPFAM" id="SSF52833">
    <property type="entry name" value="Thioredoxin-like"/>
    <property type="match status" value="1"/>
</dbReference>
<gene>
    <name evidence="3" type="ORF">BA177_13790</name>
</gene>
<dbReference type="PROSITE" id="PS51352">
    <property type="entry name" value="THIOREDOXIN_2"/>
    <property type="match status" value="1"/>
</dbReference>
<evidence type="ECO:0000259" key="2">
    <source>
        <dbReference type="PROSITE" id="PS51352"/>
    </source>
</evidence>
<dbReference type="OrthoDB" id="9811352at2"/>
<organism evidence="3 4">
    <name type="scientific">Woeseia oceani</name>
    <dbReference type="NCBI Taxonomy" id="1548547"/>
    <lineage>
        <taxon>Bacteria</taxon>
        <taxon>Pseudomonadati</taxon>
        <taxon>Pseudomonadota</taxon>
        <taxon>Gammaproteobacteria</taxon>
        <taxon>Woeseiales</taxon>
        <taxon>Woeseiaceae</taxon>
        <taxon>Woeseia</taxon>
    </lineage>
</organism>
<dbReference type="InterPro" id="IPR036249">
    <property type="entry name" value="Thioredoxin-like_sf"/>
</dbReference>
<reference evidence="3 4" key="1">
    <citation type="submission" date="2016-06" db="EMBL/GenBank/DDBJ databases">
        <title>Complete genome sequence of a deep-branching marine Gamma Proteobacterium Woeseia oceani type strain XK5.</title>
        <authorList>
            <person name="Mu D."/>
            <person name="Du Z."/>
        </authorList>
    </citation>
    <scope>NUCLEOTIDE SEQUENCE [LARGE SCALE GENOMIC DNA]</scope>
    <source>
        <strain evidence="3 4">XK5</strain>
    </source>
</reference>
<dbReference type="RefSeq" id="WP_068617139.1">
    <property type="nucleotide sequence ID" value="NZ_CP016268.1"/>
</dbReference>
<dbReference type="InterPro" id="IPR013766">
    <property type="entry name" value="Thioredoxin_domain"/>
</dbReference>
<dbReference type="KEGG" id="woc:BA177_13790"/>
<keyword evidence="4" id="KW-1185">Reference proteome</keyword>
<dbReference type="Proteomes" id="UP000092695">
    <property type="component" value="Chromosome"/>
</dbReference>
<dbReference type="EMBL" id="CP016268">
    <property type="protein sequence ID" value="ANO52123.1"/>
    <property type="molecule type" value="Genomic_DNA"/>
</dbReference>
<evidence type="ECO:0000313" key="3">
    <source>
        <dbReference type="EMBL" id="ANO52123.1"/>
    </source>
</evidence>
<evidence type="ECO:0000256" key="1">
    <source>
        <dbReference type="SAM" id="MobiDB-lite"/>
    </source>
</evidence>
<name>A0A193LI57_9GAMM</name>
<sequence length="183" mass="19766">MYKAPELKVCAWLNTEAPVTLAELRGRVVVIEAFQMLCPGCVAHGLPQAKRVAETFRDEDVVVLGLHTVFEHVEVQGGRDALAAFMHEYRIPFPVAIDAPGEQGRLPETMSAYGMRGTPTLLLIDRAGLLRQQYFGAIDDMRLGAEIMSLLQHSTASTADRAAPDDGALDSPAACTEESCAAP</sequence>
<dbReference type="InterPro" id="IPR000866">
    <property type="entry name" value="AhpC/TSA"/>
</dbReference>
<protein>
    <submittedName>
        <fullName evidence="3">Alkyl hydroperoxide reductase</fullName>
    </submittedName>
</protein>
<feature type="domain" description="Thioredoxin" evidence="2">
    <location>
        <begin position="1"/>
        <end position="152"/>
    </location>
</feature>
<dbReference type="PANTHER" id="PTHR42852:SF13">
    <property type="entry name" value="PROTEIN DIPZ"/>
    <property type="match status" value="1"/>
</dbReference>
<dbReference type="Pfam" id="PF00578">
    <property type="entry name" value="AhpC-TSA"/>
    <property type="match status" value="1"/>
</dbReference>
<dbReference type="InterPro" id="IPR050553">
    <property type="entry name" value="Thioredoxin_ResA/DsbE_sf"/>
</dbReference>
<evidence type="ECO:0000313" key="4">
    <source>
        <dbReference type="Proteomes" id="UP000092695"/>
    </source>
</evidence>
<dbReference type="GO" id="GO:0016491">
    <property type="term" value="F:oxidoreductase activity"/>
    <property type="evidence" value="ECO:0007669"/>
    <property type="project" value="InterPro"/>
</dbReference>
<accession>A0A193LI57</accession>
<proteinExistence type="predicted"/>
<dbReference type="Gene3D" id="3.40.30.10">
    <property type="entry name" value="Glutaredoxin"/>
    <property type="match status" value="1"/>
</dbReference>
<dbReference type="STRING" id="1548547.BA177_13790"/>